<evidence type="ECO:0000313" key="5">
    <source>
        <dbReference type="Proteomes" id="UP000007798"/>
    </source>
</evidence>
<feature type="compositionally biased region" description="Acidic residues" evidence="3">
    <location>
        <begin position="556"/>
        <end position="569"/>
    </location>
</feature>
<feature type="compositionally biased region" description="Polar residues" evidence="3">
    <location>
        <begin position="1599"/>
        <end position="1640"/>
    </location>
</feature>
<feature type="compositionally biased region" description="Low complexity" evidence="3">
    <location>
        <begin position="1434"/>
        <end position="1474"/>
    </location>
</feature>
<dbReference type="SUPFAM" id="SSF52047">
    <property type="entry name" value="RNI-like"/>
    <property type="match status" value="2"/>
</dbReference>
<proteinExistence type="predicted"/>
<feature type="region of interest" description="Disordered" evidence="3">
    <location>
        <begin position="534"/>
        <end position="607"/>
    </location>
</feature>
<feature type="region of interest" description="Disordered" evidence="3">
    <location>
        <begin position="1222"/>
        <end position="1256"/>
    </location>
</feature>
<keyword evidence="2" id="KW-0677">Repeat</keyword>
<feature type="compositionally biased region" description="Pro residues" evidence="3">
    <location>
        <begin position="1351"/>
        <end position="1361"/>
    </location>
</feature>
<feature type="region of interest" description="Disordered" evidence="3">
    <location>
        <begin position="656"/>
        <end position="721"/>
    </location>
</feature>
<gene>
    <name evidence="4" type="primary">Dwil\GK24770</name>
    <name evidence="4" type="ORF">Dwil_GK24770</name>
</gene>
<feature type="region of interest" description="Disordered" evidence="3">
    <location>
        <begin position="888"/>
        <end position="917"/>
    </location>
</feature>
<feature type="compositionally biased region" description="Low complexity" evidence="3">
    <location>
        <begin position="83"/>
        <end position="97"/>
    </location>
</feature>
<feature type="compositionally biased region" description="Low complexity" evidence="3">
    <location>
        <begin position="65"/>
        <end position="75"/>
    </location>
</feature>
<dbReference type="InParanoid" id="B4N047"/>
<dbReference type="EMBL" id="CH963920">
    <property type="protein sequence ID" value="EDW77982.2"/>
    <property type="molecule type" value="Genomic_DNA"/>
</dbReference>
<dbReference type="OrthoDB" id="10034042at2759"/>
<dbReference type="Proteomes" id="UP000007798">
    <property type="component" value="Unassembled WGS sequence"/>
</dbReference>
<feature type="region of interest" description="Disordered" evidence="3">
    <location>
        <begin position="65"/>
        <end position="97"/>
    </location>
</feature>
<feature type="compositionally biased region" description="Polar residues" evidence="3">
    <location>
        <begin position="1702"/>
        <end position="1713"/>
    </location>
</feature>
<dbReference type="SMART" id="SM00368">
    <property type="entry name" value="LRR_RI"/>
    <property type="match status" value="7"/>
</dbReference>
<feature type="compositionally biased region" description="Low complexity" evidence="3">
    <location>
        <begin position="702"/>
        <end position="721"/>
    </location>
</feature>
<feature type="region of interest" description="Disordered" evidence="3">
    <location>
        <begin position="1342"/>
        <end position="1361"/>
    </location>
</feature>
<feature type="compositionally biased region" description="Low complexity" evidence="3">
    <location>
        <begin position="1691"/>
        <end position="1701"/>
    </location>
</feature>
<feature type="compositionally biased region" description="Polar residues" evidence="3">
    <location>
        <begin position="594"/>
        <end position="607"/>
    </location>
</feature>
<organism evidence="4 5">
    <name type="scientific">Drosophila willistoni</name>
    <name type="common">Fruit fly</name>
    <dbReference type="NCBI Taxonomy" id="7260"/>
    <lineage>
        <taxon>Eukaryota</taxon>
        <taxon>Metazoa</taxon>
        <taxon>Ecdysozoa</taxon>
        <taxon>Arthropoda</taxon>
        <taxon>Hexapoda</taxon>
        <taxon>Insecta</taxon>
        <taxon>Pterygota</taxon>
        <taxon>Neoptera</taxon>
        <taxon>Endopterygota</taxon>
        <taxon>Diptera</taxon>
        <taxon>Brachycera</taxon>
        <taxon>Muscomorpha</taxon>
        <taxon>Ephydroidea</taxon>
        <taxon>Drosophilidae</taxon>
        <taxon>Drosophila</taxon>
        <taxon>Sophophora</taxon>
    </lineage>
</organism>
<dbReference type="InterPro" id="IPR032675">
    <property type="entry name" value="LRR_dom_sf"/>
</dbReference>
<evidence type="ECO:0000256" key="1">
    <source>
        <dbReference type="ARBA" id="ARBA00022614"/>
    </source>
</evidence>
<feature type="compositionally biased region" description="Low complexity" evidence="3">
    <location>
        <begin position="534"/>
        <end position="547"/>
    </location>
</feature>
<feature type="region of interest" description="Disordered" evidence="3">
    <location>
        <begin position="1373"/>
        <end position="1476"/>
    </location>
</feature>
<dbReference type="PANTHER" id="PTHR24112:SF9">
    <property type="entry name" value="PROTEIN PHOSPHATASE 1 REGULATORY SUBUNIT 37"/>
    <property type="match status" value="1"/>
</dbReference>
<dbReference type="InterPro" id="IPR051279">
    <property type="entry name" value="PP1-Reg/Actin-Interact_Protein"/>
</dbReference>
<feature type="compositionally biased region" description="Pro residues" evidence="3">
    <location>
        <begin position="895"/>
        <end position="909"/>
    </location>
</feature>
<feature type="region of interest" description="Disordered" evidence="3">
    <location>
        <begin position="472"/>
        <end position="506"/>
    </location>
</feature>
<feature type="region of interest" description="Disordered" evidence="3">
    <location>
        <begin position="1553"/>
        <end position="1640"/>
    </location>
</feature>
<keyword evidence="1" id="KW-0433">Leucine-rich repeat</keyword>
<evidence type="ECO:0000256" key="2">
    <source>
        <dbReference type="ARBA" id="ARBA00022737"/>
    </source>
</evidence>
<feature type="non-terminal residue" evidence="4">
    <location>
        <position position="1799"/>
    </location>
</feature>
<dbReference type="eggNOG" id="KOG1908">
    <property type="taxonomic scope" value="Eukaryota"/>
</dbReference>
<evidence type="ECO:0000256" key="3">
    <source>
        <dbReference type="SAM" id="MobiDB-lite"/>
    </source>
</evidence>
<dbReference type="FunCoup" id="B4N047">
    <property type="interactions" value="4"/>
</dbReference>
<feature type="compositionally biased region" description="Low complexity" evidence="3">
    <location>
        <begin position="1579"/>
        <end position="1590"/>
    </location>
</feature>
<sequence length="1799" mass="191161">MLHNNQVAAATTTTAAATAYGTEPTNAATATNATNNAATHFATTTAETNETVVAIVPELSAVVEEEAATTTTADVPAPPPPTATSSSPAAAAAAADENSTSSFAIQMRAQQRQKIKSYHDAKQTAVWRTDSLASNPNSTMMSTICPSDPGSTTRQPVPAVALAYPMKGIIVSSSSSLMQRKSSDSSLTASIPRRVSFPENELVTGYLEPANPWKQICQAKSIKEIEDQYVQSCRKHHTEPLKNVMENLKFLDLHQTRQNLLSLKGVQLTPNDCEAIEELFKTLQYKAIDLSECPLDESCLSALCQIIEYYEAANELDISYNREAMTKRSWDSCAYMVERSQQLQLLNAEGNPITMQGAEHLGRALRSSYLHTLKLEHCGLRGTPLVKLCTGLYHNKMLKELWMGYNDLDCVDAQHIADTLRFNHSIELIDISNNNIRDEGAQYLVQALILQSAELERRLGALRRARAIEVDDGCGSPTKEAEAASPLNAATLSPIPSVPEQDSPPKAEINKEAITEIVVLTPQSCPTKEQETLLLPTTTNTIPTPTNSPGGVLTDLDTDSNDPDDDNTEDTVRTVKNSTQNSSGGQSMLDKLLSMNSDSSGSDEAHSNISTDTLAACCSEDISEISNEIFPSEVKDLSIETEPTIVVADVMASQAEDSPNLEKLSPNNQKQQQSSQIERNLCDITPSTEAKPVEPNETCVQNNNHNSSSNNNNANNNYNNNTIQIDAAGIPAPEESPSGCSNSSPIYEVTAEESDCINGAASNGVVSGASSRPLDVNKNANVAGDDFEDTHSTDSAFESASEGDISRHLPDEFSRLSVLLESTRLDGQGDDMAKEMTIETATIASESTECLLVAQEAAVTPSSTPTPKEDATFLAPKVTIAEECLIKEKDESSPSPRPSPTLTPPPPSTSPGGAGIGLRRTESSCAYLNQSTRNRSQSSDSLSSDTSLDGIANSGIAEKLTKNDTLSRRQLADANLEAAQRSPSGLKALTLWNNNLTKNCAANIAELLETTTSLELLNIGKNCLSNDFVSIIKDSLTKNQTLTTLGLQSAHLSAKGIEILSSILTFGGNSKLQRIDIRDNKLEVESLNIIADVLKSNKTLTQIDINDEPKRLTLPIVPIVNVIPPTPLPQESIGSDAHLDYTRVLGTVRSLCSRNEKMQAQELAEKTTANVGSLRNNRCRGGYYLGSRKISLTCHSRPLVDARTGTVTATAAVTTANQLEVKRKATAQTATSSRLRSPGPSPPTISPSSSPNRSRFHVSRVTEVGLPGSSLAQLPPASSCMSIPTISSPGSVGGADSAGALPTSSSLPAMASVSSSTQTIKRLSVSPRSRFHVSRIYEDPKVPVGSRQLPPITPHTPPLDLPPTPMLKSARKAIQASQNEIEASKPLTTTTHGTTNTTTSSVVIIEPPLDDAQPINSTNVQEESESAAGVAKLSPTTTNSSSSSSTSPITSSDITDSSSASSFTSSSSPSYTASKPCPLAVFGDNDITLTKESAAVVALSINPELVAAQPPPPPPASVTLEQQPARARKTSWIANPSAVDKLLTLFNTGTIFQRSSSPESKVNSQAQTAAAAQPPPPLTATNNAQNTNNTIAGSGGLENQGQNQNSSISVTRKTTPPSIWSCNTNSALNQGETGSNAASTSFLESASRHVRDFGKQVFRQNLSFNNSCDLAAAANSNTDGNTLSSVAPGGTTSSSSLSSTSAEMPTSPALSQECNTVHMPSSLKRELKENISPEHTINEETLHTLQKFSRMEDVTVAAATTAAAAAAEDAAELGDIEIVMHSEVVDCLPVAEQQQPQQQ</sequence>
<keyword evidence="5" id="KW-1185">Reference proteome</keyword>
<protein>
    <submittedName>
        <fullName evidence="4">Uncharacterized protein</fullName>
    </submittedName>
</protein>
<feature type="compositionally biased region" description="Polar residues" evidence="3">
    <location>
        <begin position="574"/>
        <end position="586"/>
    </location>
</feature>
<reference evidence="4 5" key="1">
    <citation type="journal article" date="2007" name="Nature">
        <title>Evolution of genes and genomes on the Drosophila phylogeny.</title>
        <authorList>
            <consortium name="Drosophila 12 Genomes Consortium"/>
            <person name="Clark A.G."/>
            <person name="Eisen M.B."/>
            <person name="Smith D.R."/>
            <person name="Bergman C.M."/>
            <person name="Oliver B."/>
            <person name="Markow T.A."/>
            <person name="Kaufman T.C."/>
            <person name="Kellis M."/>
            <person name="Gelbart W."/>
            <person name="Iyer V.N."/>
            <person name="Pollard D.A."/>
            <person name="Sackton T.B."/>
            <person name="Larracuente A.M."/>
            <person name="Singh N.D."/>
            <person name="Abad J.P."/>
            <person name="Abt D.N."/>
            <person name="Adryan B."/>
            <person name="Aguade M."/>
            <person name="Akashi H."/>
            <person name="Anderson W.W."/>
            <person name="Aquadro C.F."/>
            <person name="Ardell D.H."/>
            <person name="Arguello R."/>
            <person name="Artieri C.G."/>
            <person name="Barbash D.A."/>
            <person name="Barker D."/>
            <person name="Barsanti P."/>
            <person name="Batterham P."/>
            <person name="Batzoglou S."/>
            <person name="Begun D."/>
            <person name="Bhutkar A."/>
            <person name="Blanco E."/>
            <person name="Bosak S.A."/>
            <person name="Bradley R.K."/>
            <person name="Brand A.D."/>
            <person name="Brent M.R."/>
            <person name="Brooks A.N."/>
            <person name="Brown R.H."/>
            <person name="Butlin R.K."/>
            <person name="Caggese C."/>
            <person name="Calvi B.R."/>
            <person name="Bernardo de Carvalho A."/>
            <person name="Caspi A."/>
            <person name="Castrezana S."/>
            <person name="Celniker S.E."/>
            <person name="Chang J.L."/>
            <person name="Chapple C."/>
            <person name="Chatterji S."/>
            <person name="Chinwalla A."/>
            <person name="Civetta A."/>
            <person name="Clifton S.W."/>
            <person name="Comeron J.M."/>
            <person name="Costello J.C."/>
            <person name="Coyne J.A."/>
            <person name="Daub J."/>
            <person name="David R.G."/>
            <person name="Delcher A.L."/>
            <person name="Delehaunty K."/>
            <person name="Do C.B."/>
            <person name="Ebling H."/>
            <person name="Edwards K."/>
            <person name="Eickbush T."/>
            <person name="Evans J.D."/>
            <person name="Filipski A."/>
            <person name="Findeiss S."/>
            <person name="Freyhult E."/>
            <person name="Fulton L."/>
            <person name="Fulton R."/>
            <person name="Garcia A.C."/>
            <person name="Gardiner A."/>
            <person name="Garfield D.A."/>
            <person name="Garvin B.E."/>
            <person name="Gibson G."/>
            <person name="Gilbert D."/>
            <person name="Gnerre S."/>
            <person name="Godfrey J."/>
            <person name="Good R."/>
            <person name="Gotea V."/>
            <person name="Gravely B."/>
            <person name="Greenberg A.J."/>
            <person name="Griffiths-Jones S."/>
            <person name="Gross S."/>
            <person name="Guigo R."/>
            <person name="Gustafson E.A."/>
            <person name="Haerty W."/>
            <person name="Hahn M.W."/>
            <person name="Halligan D.L."/>
            <person name="Halpern A.L."/>
            <person name="Halter G.M."/>
            <person name="Han M.V."/>
            <person name="Heger A."/>
            <person name="Hillier L."/>
            <person name="Hinrichs A.S."/>
            <person name="Holmes I."/>
            <person name="Hoskins R.A."/>
            <person name="Hubisz M.J."/>
            <person name="Hultmark D."/>
            <person name="Huntley M.A."/>
            <person name="Jaffe D.B."/>
            <person name="Jagadeeshan S."/>
            <person name="Jeck W.R."/>
            <person name="Johnson J."/>
            <person name="Jones C.D."/>
            <person name="Jordan W.C."/>
            <person name="Karpen G.H."/>
            <person name="Kataoka E."/>
            <person name="Keightley P.D."/>
            <person name="Kheradpour P."/>
            <person name="Kirkness E.F."/>
            <person name="Koerich L.B."/>
            <person name="Kristiansen K."/>
            <person name="Kudrna D."/>
            <person name="Kulathinal R.J."/>
            <person name="Kumar S."/>
            <person name="Kwok R."/>
            <person name="Lander E."/>
            <person name="Langley C.H."/>
            <person name="Lapoint R."/>
            <person name="Lazzaro B.P."/>
            <person name="Lee S.J."/>
            <person name="Levesque L."/>
            <person name="Li R."/>
            <person name="Lin C.F."/>
            <person name="Lin M.F."/>
            <person name="Lindblad-Toh K."/>
            <person name="Llopart A."/>
            <person name="Long M."/>
            <person name="Low L."/>
            <person name="Lozovsky E."/>
            <person name="Lu J."/>
            <person name="Luo M."/>
            <person name="Machado C.A."/>
            <person name="Makalowski W."/>
            <person name="Marzo M."/>
            <person name="Matsuda M."/>
            <person name="Matzkin L."/>
            <person name="McAllister B."/>
            <person name="McBride C.S."/>
            <person name="McKernan B."/>
            <person name="McKernan K."/>
            <person name="Mendez-Lago M."/>
            <person name="Minx P."/>
            <person name="Mollenhauer M.U."/>
            <person name="Montooth K."/>
            <person name="Mount S.M."/>
            <person name="Mu X."/>
            <person name="Myers E."/>
            <person name="Negre B."/>
            <person name="Newfeld S."/>
            <person name="Nielsen R."/>
            <person name="Noor M.A."/>
            <person name="O'Grady P."/>
            <person name="Pachter L."/>
            <person name="Papaceit M."/>
            <person name="Parisi M.J."/>
            <person name="Parisi M."/>
            <person name="Parts L."/>
            <person name="Pedersen J.S."/>
            <person name="Pesole G."/>
            <person name="Phillippy A.M."/>
            <person name="Ponting C.P."/>
            <person name="Pop M."/>
            <person name="Porcelli D."/>
            <person name="Powell J.R."/>
            <person name="Prohaska S."/>
            <person name="Pruitt K."/>
            <person name="Puig M."/>
            <person name="Quesneville H."/>
            <person name="Ram K.R."/>
            <person name="Rand D."/>
            <person name="Rasmussen M.D."/>
            <person name="Reed L.K."/>
            <person name="Reenan R."/>
            <person name="Reily A."/>
            <person name="Remington K.A."/>
            <person name="Rieger T.T."/>
            <person name="Ritchie M.G."/>
            <person name="Robin C."/>
            <person name="Rogers Y.H."/>
            <person name="Rohde C."/>
            <person name="Rozas J."/>
            <person name="Rubenfield M.J."/>
            <person name="Ruiz A."/>
            <person name="Russo S."/>
            <person name="Salzberg S.L."/>
            <person name="Sanchez-Gracia A."/>
            <person name="Saranga D.J."/>
            <person name="Sato H."/>
            <person name="Schaeffer S.W."/>
            <person name="Schatz M.C."/>
            <person name="Schlenke T."/>
            <person name="Schwartz R."/>
            <person name="Segarra C."/>
            <person name="Singh R.S."/>
            <person name="Sirot L."/>
            <person name="Sirota M."/>
            <person name="Sisneros N.B."/>
            <person name="Smith C.D."/>
            <person name="Smith T.F."/>
            <person name="Spieth J."/>
            <person name="Stage D.E."/>
            <person name="Stark A."/>
            <person name="Stephan W."/>
            <person name="Strausberg R.L."/>
            <person name="Strempel S."/>
            <person name="Sturgill D."/>
            <person name="Sutton G."/>
            <person name="Sutton G.G."/>
            <person name="Tao W."/>
            <person name="Teichmann S."/>
            <person name="Tobari Y.N."/>
            <person name="Tomimura Y."/>
            <person name="Tsolas J.M."/>
            <person name="Valente V.L."/>
            <person name="Venter E."/>
            <person name="Venter J.C."/>
            <person name="Vicario S."/>
            <person name="Vieira F.G."/>
            <person name="Vilella A.J."/>
            <person name="Villasante A."/>
            <person name="Walenz B."/>
            <person name="Wang J."/>
            <person name="Wasserman M."/>
            <person name="Watts T."/>
            <person name="Wilson D."/>
            <person name="Wilson R.K."/>
            <person name="Wing R.A."/>
            <person name="Wolfner M.F."/>
            <person name="Wong A."/>
            <person name="Wong G.K."/>
            <person name="Wu C.I."/>
            <person name="Wu G."/>
            <person name="Yamamoto D."/>
            <person name="Yang H.P."/>
            <person name="Yang S.P."/>
            <person name="Yorke J.A."/>
            <person name="Yoshida K."/>
            <person name="Zdobnov E."/>
            <person name="Zhang P."/>
            <person name="Zhang Y."/>
            <person name="Zimin A.V."/>
            <person name="Baldwin J."/>
            <person name="Abdouelleil A."/>
            <person name="Abdulkadir J."/>
            <person name="Abebe A."/>
            <person name="Abera B."/>
            <person name="Abreu J."/>
            <person name="Acer S.C."/>
            <person name="Aftuck L."/>
            <person name="Alexander A."/>
            <person name="An P."/>
            <person name="Anderson E."/>
            <person name="Anderson S."/>
            <person name="Arachi H."/>
            <person name="Azer M."/>
            <person name="Bachantsang P."/>
            <person name="Barry A."/>
            <person name="Bayul T."/>
            <person name="Berlin A."/>
            <person name="Bessette D."/>
            <person name="Bloom T."/>
            <person name="Blye J."/>
            <person name="Boguslavskiy L."/>
            <person name="Bonnet C."/>
            <person name="Boukhgalter B."/>
            <person name="Bourzgui I."/>
            <person name="Brown A."/>
            <person name="Cahill P."/>
            <person name="Channer S."/>
            <person name="Cheshatsang Y."/>
            <person name="Chuda L."/>
            <person name="Citroen M."/>
            <person name="Collymore A."/>
            <person name="Cooke P."/>
            <person name="Costello M."/>
            <person name="D'Aco K."/>
            <person name="Daza R."/>
            <person name="De Haan G."/>
            <person name="DeGray S."/>
            <person name="DeMaso C."/>
            <person name="Dhargay N."/>
            <person name="Dooley K."/>
            <person name="Dooley E."/>
            <person name="Doricent M."/>
            <person name="Dorje P."/>
            <person name="Dorjee K."/>
            <person name="Dupes A."/>
            <person name="Elong R."/>
            <person name="Falk J."/>
            <person name="Farina A."/>
            <person name="Faro S."/>
            <person name="Ferguson D."/>
            <person name="Fisher S."/>
            <person name="Foley C.D."/>
            <person name="Franke A."/>
            <person name="Friedrich D."/>
            <person name="Gadbois L."/>
            <person name="Gearin G."/>
            <person name="Gearin C.R."/>
            <person name="Giannoukos G."/>
            <person name="Goode T."/>
            <person name="Graham J."/>
            <person name="Grandbois E."/>
            <person name="Grewal S."/>
            <person name="Gyaltsen K."/>
            <person name="Hafez N."/>
            <person name="Hagos B."/>
            <person name="Hall J."/>
            <person name="Henson C."/>
            <person name="Hollinger A."/>
            <person name="Honan T."/>
            <person name="Huard M.D."/>
            <person name="Hughes L."/>
            <person name="Hurhula B."/>
            <person name="Husby M.E."/>
            <person name="Kamat A."/>
            <person name="Kanga B."/>
            <person name="Kashin S."/>
            <person name="Khazanovich D."/>
            <person name="Kisner P."/>
            <person name="Lance K."/>
            <person name="Lara M."/>
            <person name="Lee W."/>
            <person name="Lennon N."/>
            <person name="Letendre F."/>
            <person name="LeVine R."/>
            <person name="Lipovsky A."/>
            <person name="Liu X."/>
            <person name="Liu J."/>
            <person name="Liu S."/>
            <person name="Lokyitsang T."/>
            <person name="Lokyitsang Y."/>
            <person name="Lubonja R."/>
            <person name="Lui A."/>
            <person name="MacDonald P."/>
            <person name="Magnisalis V."/>
            <person name="Maru K."/>
            <person name="Matthews C."/>
            <person name="McCusker W."/>
            <person name="McDonough S."/>
            <person name="Mehta T."/>
            <person name="Meldrim J."/>
            <person name="Meneus L."/>
            <person name="Mihai O."/>
            <person name="Mihalev A."/>
            <person name="Mihova T."/>
            <person name="Mittelman R."/>
            <person name="Mlenga V."/>
            <person name="Montmayeur A."/>
            <person name="Mulrain L."/>
            <person name="Navidi A."/>
            <person name="Naylor J."/>
            <person name="Negash T."/>
            <person name="Nguyen T."/>
            <person name="Nguyen N."/>
            <person name="Nicol R."/>
            <person name="Norbu C."/>
            <person name="Norbu N."/>
            <person name="Novod N."/>
            <person name="O'Neill B."/>
            <person name="Osman S."/>
            <person name="Markiewicz E."/>
            <person name="Oyono O.L."/>
            <person name="Patti C."/>
            <person name="Phunkhang P."/>
            <person name="Pierre F."/>
            <person name="Priest M."/>
            <person name="Raghuraman S."/>
            <person name="Rege F."/>
            <person name="Reyes R."/>
            <person name="Rise C."/>
            <person name="Rogov P."/>
            <person name="Ross K."/>
            <person name="Ryan E."/>
            <person name="Settipalli S."/>
            <person name="Shea T."/>
            <person name="Sherpa N."/>
            <person name="Shi L."/>
            <person name="Shih D."/>
            <person name="Sparrow T."/>
            <person name="Spaulding J."/>
            <person name="Stalker J."/>
            <person name="Stange-Thomann N."/>
            <person name="Stavropoulos S."/>
            <person name="Stone C."/>
            <person name="Strader C."/>
            <person name="Tesfaye S."/>
            <person name="Thomson T."/>
            <person name="Thoulutsang Y."/>
            <person name="Thoulutsang D."/>
            <person name="Topham K."/>
            <person name="Topping I."/>
            <person name="Tsamla T."/>
            <person name="Vassiliev H."/>
            <person name="Vo A."/>
            <person name="Wangchuk T."/>
            <person name="Wangdi T."/>
            <person name="Weiand M."/>
            <person name="Wilkinson J."/>
            <person name="Wilson A."/>
            <person name="Yadav S."/>
            <person name="Young G."/>
            <person name="Yu Q."/>
            <person name="Zembek L."/>
            <person name="Zhong D."/>
            <person name="Zimmer A."/>
            <person name="Zwirko Z."/>
            <person name="Jaffe D.B."/>
            <person name="Alvarez P."/>
            <person name="Brockman W."/>
            <person name="Butler J."/>
            <person name="Chin C."/>
            <person name="Gnerre S."/>
            <person name="Grabherr M."/>
            <person name="Kleber M."/>
            <person name="Mauceli E."/>
            <person name="MacCallum I."/>
        </authorList>
    </citation>
    <scope>NUCLEOTIDE SEQUENCE [LARGE SCALE GENOMIC DNA]</scope>
    <source>
        <strain evidence="5">Tucson 14030-0811.24</strain>
    </source>
</reference>
<accession>B4N047</accession>
<dbReference type="PANTHER" id="PTHR24112">
    <property type="entry name" value="LEUCINE-RICH REPEAT, ISOFORM F-RELATED"/>
    <property type="match status" value="1"/>
</dbReference>
<name>B4N047_DROWI</name>
<feature type="compositionally biased region" description="Low complexity" evidence="3">
    <location>
        <begin position="667"/>
        <end position="676"/>
    </location>
</feature>
<feature type="region of interest" description="Disordered" evidence="3">
    <location>
        <begin position="1679"/>
        <end position="1713"/>
    </location>
</feature>
<feature type="compositionally biased region" description="Polar residues" evidence="3">
    <location>
        <begin position="1553"/>
        <end position="1564"/>
    </location>
</feature>
<dbReference type="HOGENOM" id="CLU_238876_0_0_1"/>
<feature type="compositionally biased region" description="Low complexity" evidence="3">
    <location>
        <begin position="1388"/>
        <end position="1399"/>
    </location>
</feature>
<dbReference type="Gene3D" id="3.80.10.10">
    <property type="entry name" value="Ribonuclease Inhibitor"/>
    <property type="match status" value="2"/>
</dbReference>
<evidence type="ECO:0000313" key="4">
    <source>
        <dbReference type="EMBL" id="EDW77982.2"/>
    </source>
</evidence>